<evidence type="ECO:0000259" key="6">
    <source>
        <dbReference type="Pfam" id="PF08244"/>
    </source>
</evidence>
<dbReference type="Pfam" id="PF08244">
    <property type="entry name" value="Glyco_hydro_32C"/>
    <property type="match status" value="1"/>
</dbReference>
<evidence type="ECO:0000256" key="2">
    <source>
        <dbReference type="ARBA" id="ARBA00022801"/>
    </source>
</evidence>
<evidence type="ECO:0000256" key="1">
    <source>
        <dbReference type="ARBA" id="ARBA00009902"/>
    </source>
</evidence>
<dbReference type="GO" id="GO:0005987">
    <property type="term" value="P:sucrose catabolic process"/>
    <property type="evidence" value="ECO:0007669"/>
    <property type="project" value="TreeGrafter"/>
</dbReference>
<reference evidence="7 9" key="1">
    <citation type="journal article" date="2014" name="Genome Announc.">
        <title>Draft Genome Sequence of Bacillus alcalophilus AV1934, a Classic Alkaliphile Isolated from Human Feces in 1934.</title>
        <authorList>
            <person name="Attie O."/>
            <person name="Jayaprakash A."/>
            <person name="Shah H."/>
            <person name="Paulsen I.T."/>
            <person name="Morino M."/>
            <person name="Takahashi Y."/>
            <person name="Narumi I."/>
            <person name="Sachidanandam R."/>
            <person name="Satoh K."/>
            <person name="Ito M."/>
            <person name="Krulwich T.A."/>
        </authorList>
    </citation>
    <scope>NUCLEOTIDE SEQUENCE [LARGE SCALE GENOMIC DNA]</scope>
    <source>
        <strain evidence="7 9">AV1934</strain>
    </source>
</reference>
<evidence type="ECO:0000313" key="8">
    <source>
        <dbReference type="EMBL" id="THG88572.1"/>
    </source>
</evidence>
<name>A0A094WJ60_ALKAL</name>
<feature type="non-terminal residue" evidence="7">
    <location>
        <position position="477"/>
    </location>
</feature>
<sequence>MTVNALNQFRPKLHFAPTENWMNDPNGMVYFEGEYHLFFQHNPGDSVWGPMHWGHAVSKDMITWEELDIALYPDEYGTIFSGSAIIDWENTSGFFPDGPGLVAIFTHHLDKYDGRAPVQTQSLAYSHDRGRTWTKYEGNPVLKHESKVDFRDPKVFWHKETNRWMMALATGQTITFYSSTNLKDWQFESEFGNGVGSHLGVWECPDLFPLQVGDSEETKWVLLVSIGDNPQYSLGSKTQYFVGDFDGTTFTTEQKETLWLDFGKDNYAGVSFSDIPAEDGRRIYIGWMSNWRYANQVPTDGWRSQMTLPRKLSLRNVAGKLAVVQHPVEELQPYLKEDIKSLEVGRSYEVSEEYLELFVHFKNVDAKVFGLKLDYGMEHSALIVIDPDQKSVSLEREHSGQVDFSELFAQTQQVEVPDVSDITIKVIIDALSIELFINNGEYSLTSLVFPKEKCSQVTPFAQSGTVDILESYINIPK</sequence>
<dbReference type="PANTHER" id="PTHR42800:SF1">
    <property type="entry name" value="EXOINULINASE INUD (AFU_ORTHOLOGUE AFUA_5G00480)"/>
    <property type="match status" value="1"/>
</dbReference>
<protein>
    <submittedName>
        <fullName evidence="7">Glycoside hydrolase</fullName>
    </submittedName>
    <submittedName>
        <fullName evidence="8">Protein SacC</fullName>
    </submittedName>
</protein>
<dbReference type="SUPFAM" id="SSF49899">
    <property type="entry name" value="Concanavalin A-like lectins/glucanases"/>
    <property type="match status" value="1"/>
</dbReference>
<dbReference type="InterPro" id="IPR013320">
    <property type="entry name" value="ConA-like_dom_sf"/>
</dbReference>
<dbReference type="EMBL" id="JALP01000370">
    <property type="protein sequence ID" value="THG88572.1"/>
    <property type="molecule type" value="Genomic_DNA"/>
</dbReference>
<dbReference type="EMBL" id="ALPT02000087">
    <property type="protein sequence ID" value="KGA95998.1"/>
    <property type="molecule type" value="Genomic_DNA"/>
</dbReference>
<dbReference type="Gene3D" id="2.115.10.20">
    <property type="entry name" value="Glycosyl hydrolase domain, family 43"/>
    <property type="match status" value="1"/>
</dbReference>
<evidence type="ECO:0000313" key="7">
    <source>
        <dbReference type="EMBL" id="KGA95998.1"/>
    </source>
</evidence>
<dbReference type="RefSeq" id="WP_003322074.1">
    <property type="nucleotide sequence ID" value="NZ_ALPT02000087.1"/>
</dbReference>
<dbReference type="Gene3D" id="2.60.120.560">
    <property type="entry name" value="Exo-inulinase, domain 1"/>
    <property type="match status" value="1"/>
</dbReference>
<dbReference type="GO" id="GO:0005737">
    <property type="term" value="C:cytoplasm"/>
    <property type="evidence" value="ECO:0007669"/>
    <property type="project" value="TreeGrafter"/>
</dbReference>
<feature type="domain" description="Glycosyl hydrolase family 32 N-terminal" evidence="5">
    <location>
        <begin position="14"/>
        <end position="321"/>
    </location>
</feature>
<accession>A0A094WJ60</accession>
<feature type="domain" description="Glycosyl hydrolase family 32 C-terminal" evidence="6">
    <location>
        <begin position="350"/>
        <end position="468"/>
    </location>
</feature>
<evidence type="ECO:0000256" key="3">
    <source>
        <dbReference type="ARBA" id="ARBA00023295"/>
    </source>
</evidence>
<proteinExistence type="inferred from homology"/>
<dbReference type="InterPro" id="IPR013189">
    <property type="entry name" value="Glyco_hydro_32_C"/>
</dbReference>
<evidence type="ECO:0000313" key="9">
    <source>
        <dbReference type="Proteomes" id="UP000002754"/>
    </source>
</evidence>
<keyword evidence="2 4" id="KW-0378">Hydrolase</keyword>
<dbReference type="PANTHER" id="PTHR42800">
    <property type="entry name" value="EXOINULINASE INUD (AFU_ORTHOLOGUE AFUA_5G00480)"/>
    <property type="match status" value="1"/>
</dbReference>
<dbReference type="AlphaFoldDB" id="A0A094WJ60"/>
<keyword evidence="9" id="KW-1185">Reference proteome</keyword>
<gene>
    <name evidence="8" type="ORF">AJ85_02380</name>
    <name evidence="7" type="ORF">BALCAV_0218895</name>
</gene>
<dbReference type="CDD" id="cd18622">
    <property type="entry name" value="GH32_Inu-like"/>
    <property type="match status" value="1"/>
</dbReference>
<dbReference type="InterPro" id="IPR013148">
    <property type="entry name" value="Glyco_hydro_32_N"/>
</dbReference>
<dbReference type="Pfam" id="PF00251">
    <property type="entry name" value="Glyco_hydro_32N"/>
    <property type="match status" value="1"/>
</dbReference>
<dbReference type="Proteomes" id="UP000297014">
    <property type="component" value="Unassembled WGS sequence"/>
</dbReference>
<dbReference type="GO" id="GO:0004575">
    <property type="term" value="F:sucrose alpha-glucosidase activity"/>
    <property type="evidence" value="ECO:0007669"/>
    <property type="project" value="TreeGrafter"/>
</dbReference>
<dbReference type="PROSITE" id="PS00609">
    <property type="entry name" value="GLYCOSYL_HYDROL_F32"/>
    <property type="match status" value="1"/>
</dbReference>
<dbReference type="Proteomes" id="UP000002754">
    <property type="component" value="Unassembled WGS sequence"/>
</dbReference>
<reference evidence="8 10" key="2">
    <citation type="submission" date="2014-01" db="EMBL/GenBank/DDBJ databases">
        <title>Draft genome sequencing of Bacillus alcalophilus CGMCC 1.3604.</title>
        <authorList>
            <person name="Yang J."/>
            <person name="Diao L."/>
            <person name="Yang S."/>
        </authorList>
    </citation>
    <scope>NUCLEOTIDE SEQUENCE [LARGE SCALE GENOMIC DNA]</scope>
    <source>
        <strain evidence="8 10">CGMCC 1.3604</strain>
    </source>
</reference>
<evidence type="ECO:0000259" key="5">
    <source>
        <dbReference type="Pfam" id="PF00251"/>
    </source>
</evidence>
<evidence type="ECO:0000313" key="10">
    <source>
        <dbReference type="Proteomes" id="UP000297014"/>
    </source>
</evidence>
<dbReference type="InterPro" id="IPR018053">
    <property type="entry name" value="Glyco_hydro_32_AS"/>
</dbReference>
<dbReference type="InterPro" id="IPR023296">
    <property type="entry name" value="Glyco_hydro_beta-prop_sf"/>
</dbReference>
<comment type="similarity">
    <text evidence="1 4">Belongs to the glycosyl hydrolase 32 family.</text>
</comment>
<dbReference type="SMART" id="SM00640">
    <property type="entry name" value="Glyco_32"/>
    <property type="match status" value="1"/>
</dbReference>
<organism evidence="7 9">
    <name type="scientific">Alkalihalobacillus alcalophilus ATCC 27647 = CGMCC 1.3604</name>
    <dbReference type="NCBI Taxonomy" id="1218173"/>
    <lineage>
        <taxon>Bacteria</taxon>
        <taxon>Bacillati</taxon>
        <taxon>Bacillota</taxon>
        <taxon>Bacilli</taxon>
        <taxon>Bacillales</taxon>
        <taxon>Bacillaceae</taxon>
        <taxon>Alkalihalobacillus</taxon>
    </lineage>
</organism>
<keyword evidence="3 4" id="KW-0326">Glycosidase</keyword>
<dbReference type="SUPFAM" id="SSF75005">
    <property type="entry name" value="Arabinanase/levansucrase/invertase"/>
    <property type="match status" value="1"/>
</dbReference>
<dbReference type="OrthoDB" id="9759709at2"/>
<dbReference type="InterPro" id="IPR001362">
    <property type="entry name" value="Glyco_hydro_32"/>
</dbReference>
<dbReference type="eggNOG" id="COG1621">
    <property type="taxonomic scope" value="Bacteria"/>
</dbReference>
<dbReference type="STRING" id="1218173.BALCAV_0218895"/>
<evidence type="ECO:0000256" key="4">
    <source>
        <dbReference type="RuleBase" id="RU362110"/>
    </source>
</evidence>
<comment type="caution">
    <text evidence="7">The sequence shown here is derived from an EMBL/GenBank/DDBJ whole genome shotgun (WGS) entry which is preliminary data.</text>
</comment>